<reference evidence="1 2" key="1">
    <citation type="submission" date="2015-02" db="EMBL/GenBank/DDBJ databases">
        <title>Two Pseudomonas sp. nov., isolated from raw milk.</title>
        <authorList>
            <person name="Wenning M."/>
            <person name="von Neubeck M."/>
            <person name="Huptas C."/>
            <person name="Scherer S."/>
        </authorList>
    </citation>
    <scope>NUCLEOTIDE SEQUENCE [LARGE SCALE GENOMIC DNA]</scope>
    <source>
        <strain evidence="1 2">DSM 29164</strain>
    </source>
</reference>
<dbReference type="Proteomes" id="UP000050852">
    <property type="component" value="Unassembled WGS sequence"/>
</dbReference>
<proteinExistence type="predicted"/>
<name>A0A0R3AZH9_9PSED</name>
<dbReference type="PATRIC" id="fig|1615673.3.peg.1136"/>
<dbReference type="EMBL" id="JYLN01000001">
    <property type="protein sequence ID" value="KRP74814.1"/>
    <property type="molecule type" value="Genomic_DNA"/>
</dbReference>
<sequence length="75" mass="8435">MPFLEIVAHAQQCIIERFRDNQRALLGADLVEQRLLFRALFPLDLRVVLGPGLIPLFHLPATPARSVCAVRQLSC</sequence>
<comment type="caution">
    <text evidence="1">The sequence shown here is derived from an EMBL/GenBank/DDBJ whole genome shotgun (WGS) entry which is preliminary data.</text>
</comment>
<protein>
    <submittedName>
        <fullName evidence="1">Uncharacterized protein</fullName>
    </submittedName>
</protein>
<gene>
    <name evidence="1" type="ORF">TX23_01070</name>
</gene>
<dbReference type="RefSeq" id="WP_057700655.1">
    <property type="nucleotide sequence ID" value="NZ_JYLN01000001.1"/>
</dbReference>
<accession>A0A0R3AZH9</accession>
<organism evidence="1 2">
    <name type="scientific">Pseudomonas paralactis</name>
    <dbReference type="NCBI Taxonomy" id="1615673"/>
    <lineage>
        <taxon>Bacteria</taxon>
        <taxon>Pseudomonadati</taxon>
        <taxon>Pseudomonadota</taxon>
        <taxon>Gammaproteobacteria</taxon>
        <taxon>Pseudomonadales</taxon>
        <taxon>Pseudomonadaceae</taxon>
        <taxon>Pseudomonas</taxon>
    </lineage>
</organism>
<evidence type="ECO:0000313" key="1">
    <source>
        <dbReference type="EMBL" id="KRP74814.1"/>
    </source>
</evidence>
<dbReference type="AlphaFoldDB" id="A0A0R3AZH9"/>
<evidence type="ECO:0000313" key="2">
    <source>
        <dbReference type="Proteomes" id="UP000050852"/>
    </source>
</evidence>